<evidence type="ECO:0000256" key="3">
    <source>
        <dbReference type="ARBA" id="ARBA00022448"/>
    </source>
</evidence>
<dbReference type="PANTHER" id="PTHR30472">
    <property type="entry name" value="FERRIC ENTEROBACTIN TRANSPORT SYSTEM PERMEASE PROTEIN"/>
    <property type="match status" value="1"/>
</dbReference>
<evidence type="ECO:0000256" key="1">
    <source>
        <dbReference type="ARBA" id="ARBA00004651"/>
    </source>
</evidence>
<comment type="similarity">
    <text evidence="2">Belongs to the binding-protein-dependent transport system permease family. FecCD subfamily.</text>
</comment>
<dbReference type="GO" id="GO:0015889">
    <property type="term" value="P:cobalamin transport"/>
    <property type="evidence" value="ECO:0007669"/>
    <property type="project" value="TreeGrafter"/>
</dbReference>
<dbReference type="InterPro" id="IPR037294">
    <property type="entry name" value="ABC_BtuC-like"/>
</dbReference>
<evidence type="ECO:0000313" key="10">
    <source>
        <dbReference type="Proteomes" id="UP000286678"/>
    </source>
</evidence>
<feature type="transmembrane region" description="Helical" evidence="8">
    <location>
        <begin position="243"/>
        <end position="272"/>
    </location>
</feature>
<dbReference type="InterPro" id="IPR000522">
    <property type="entry name" value="ABC_transptr_permease_BtuC"/>
</dbReference>
<feature type="transmembrane region" description="Helical" evidence="8">
    <location>
        <begin position="153"/>
        <end position="174"/>
    </location>
</feature>
<dbReference type="Proteomes" id="UP000286678">
    <property type="component" value="Unassembled WGS sequence"/>
</dbReference>
<comment type="subcellular location">
    <subcellularLocation>
        <location evidence="1">Cell membrane</location>
        <topology evidence="1">Multi-pass membrane protein</topology>
    </subcellularLocation>
</comment>
<keyword evidence="6 8" id="KW-1133">Transmembrane helix</keyword>
<keyword evidence="4" id="KW-1003">Cell membrane</keyword>
<comment type="caution">
    <text evidence="9">The sequence shown here is derived from an EMBL/GenBank/DDBJ whole genome shotgun (WGS) entry which is preliminary data.</text>
</comment>
<feature type="transmembrane region" description="Helical" evidence="8">
    <location>
        <begin position="315"/>
        <end position="334"/>
    </location>
</feature>
<feature type="transmembrane region" description="Helical" evidence="8">
    <location>
        <begin position="203"/>
        <end position="223"/>
    </location>
</feature>
<dbReference type="GO" id="GO:0005886">
    <property type="term" value="C:plasma membrane"/>
    <property type="evidence" value="ECO:0007669"/>
    <property type="project" value="UniProtKB-SubCell"/>
</dbReference>
<evidence type="ECO:0000256" key="4">
    <source>
        <dbReference type="ARBA" id="ARBA00022475"/>
    </source>
</evidence>
<proteinExistence type="inferred from homology"/>
<organism evidence="9 10">
    <name type="scientific">Pseudidiomarina aquimaris</name>
    <dbReference type="NCBI Taxonomy" id="641841"/>
    <lineage>
        <taxon>Bacteria</taxon>
        <taxon>Pseudomonadati</taxon>
        <taxon>Pseudomonadota</taxon>
        <taxon>Gammaproteobacteria</taxon>
        <taxon>Alteromonadales</taxon>
        <taxon>Idiomarinaceae</taxon>
        <taxon>Pseudidiomarina</taxon>
    </lineage>
</organism>
<dbReference type="PANTHER" id="PTHR30472:SF29">
    <property type="entry name" value="VITAMIN B12 IMPORT SYSTEM PERMEASE PROTEIN BTUC"/>
    <property type="match status" value="1"/>
</dbReference>
<keyword evidence="3" id="KW-0813">Transport</keyword>
<evidence type="ECO:0000256" key="7">
    <source>
        <dbReference type="ARBA" id="ARBA00023136"/>
    </source>
</evidence>
<evidence type="ECO:0000256" key="8">
    <source>
        <dbReference type="SAM" id="Phobius"/>
    </source>
</evidence>
<feature type="transmembrane region" description="Helical" evidence="8">
    <location>
        <begin position="125"/>
        <end position="146"/>
    </location>
</feature>
<feature type="transmembrane region" description="Helical" evidence="8">
    <location>
        <begin position="25"/>
        <end position="51"/>
    </location>
</feature>
<evidence type="ECO:0000256" key="6">
    <source>
        <dbReference type="ARBA" id="ARBA00022989"/>
    </source>
</evidence>
<name>A0A432XBF2_9GAMM</name>
<dbReference type="SUPFAM" id="SSF81345">
    <property type="entry name" value="ABC transporter involved in vitamin B12 uptake, BtuC"/>
    <property type="match status" value="1"/>
</dbReference>
<dbReference type="GO" id="GO:0022857">
    <property type="term" value="F:transmembrane transporter activity"/>
    <property type="evidence" value="ECO:0007669"/>
    <property type="project" value="InterPro"/>
</dbReference>
<feature type="transmembrane region" description="Helical" evidence="8">
    <location>
        <begin position="98"/>
        <end position="119"/>
    </location>
</feature>
<keyword evidence="5 8" id="KW-0812">Transmembrane</keyword>
<keyword evidence="10" id="KW-1185">Reference proteome</keyword>
<evidence type="ECO:0000256" key="5">
    <source>
        <dbReference type="ARBA" id="ARBA00022692"/>
    </source>
</evidence>
<dbReference type="AlphaFoldDB" id="A0A432XBF2"/>
<feature type="transmembrane region" description="Helical" evidence="8">
    <location>
        <begin position="284"/>
        <end position="309"/>
    </location>
</feature>
<dbReference type="CDD" id="cd06550">
    <property type="entry name" value="TM_ABC_iron-siderophores_like"/>
    <property type="match status" value="1"/>
</dbReference>
<dbReference type="Gene3D" id="1.10.3470.10">
    <property type="entry name" value="ABC transporter involved in vitamin B12 uptake, BtuC"/>
    <property type="match status" value="1"/>
</dbReference>
<accession>A0A432XBF2</accession>
<sequence>MFRYSRGGLLTKPDERARSATMKRWIWVILLPTLALAMLLHVMIGAAGWGISVLGEQAAMIIYELRLPRMLLALLNGIALGLAGAVLQIVFRNPLAEPGITGVASGSALAVVVVLYSGLALPTLWALPAIGMLGGLLSLIALWLIAGGNTTGFRLILAGVAVASLAGALVALVLNLAPNPFAYLEWSLWLLGSVANRGWEQVYLMLPSLFIAAALFAWQRSFINAHIFDAATLATLGFRQRASMWWLLLGVTLLISASVVTAGVIGFIGLLAPHAVRLLGEQRPLPLVVMSGLCGGLLVVLIDALVKVIPTTVELQLGVVAAFLGAPWLIYLLAKQRLQ</sequence>
<feature type="transmembrane region" description="Helical" evidence="8">
    <location>
        <begin position="71"/>
        <end position="91"/>
    </location>
</feature>
<evidence type="ECO:0000313" key="9">
    <source>
        <dbReference type="EMBL" id="RUO45897.1"/>
    </source>
</evidence>
<evidence type="ECO:0000256" key="2">
    <source>
        <dbReference type="ARBA" id="ARBA00007935"/>
    </source>
</evidence>
<dbReference type="EMBL" id="PIPT01000012">
    <property type="protein sequence ID" value="RUO45897.1"/>
    <property type="molecule type" value="Genomic_DNA"/>
</dbReference>
<gene>
    <name evidence="9" type="ORF">CWE21_12885</name>
</gene>
<protein>
    <submittedName>
        <fullName evidence="9">ABC transporter permease</fullName>
    </submittedName>
</protein>
<dbReference type="Pfam" id="PF01032">
    <property type="entry name" value="FecCD"/>
    <property type="match status" value="1"/>
</dbReference>
<keyword evidence="7 8" id="KW-0472">Membrane</keyword>
<reference evidence="10" key="1">
    <citation type="journal article" date="2018" name="Front. Microbiol.">
        <title>Genome-Based Analysis Reveals the Taxonomy and Diversity of the Family Idiomarinaceae.</title>
        <authorList>
            <person name="Liu Y."/>
            <person name="Lai Q."/>
            <person name="Shao Z."/>
        </authorList>
    </citation>
    <scope>NUCLEOTIDE SEQUENCE [LARGE SCALE GENOMIC DNA]</scope>
    <source>
        <strain evidence="10">SW15</strain>
    </source>
</reference>